<dbReference type="GO" id="GO:0051087">
    <property type="term" value="F:protein-folding chaperone binding"/>
    <property type="evidence" value="ECO:0007669"/>
    <property type="project" value="InterPro"/>
</dbReference>
<dbReference type="SUPFAM" id="SSF58014">
    <property type="entry name" value="Coiled-coil domain of nucleotide exchange factor GrpE"/>
    <property type="match status" value="1"/>
</dbReference>
<dbReference type="AlphaFoldDB" id="A0A4U9RFQ9"/>
<dbReference type="PANTHER" id="PTHR21237:SF23">
    <property type="entry name" value="GRPE PROTEIN HOMOLOG, MITOCHONDRIAL"/>
    <property type="match status" value="1"/>
</dbReference>
<evidence type="ECO:0000256" key="5">
    <source>
        <dbReference type="ARBA" id="ARBA00023016"/>
    </source>
</evidence>
<reference evidence="14 15" key="1">
    <citation type="submission" date="2019-05" db="EMBL/GenBank/DDBJ databases">
        <authorList>
            <consortium name="Pathogen Informatics"/>
        </authorList>
    </citation>
    <scope>NUCLEOTIDE SEQUENCE [LARGE SCALE GENOMIC DNA]</scope>
    <source>
        <strain evidence="14 15">NCTC503</strain>
    </source>
</reference>
<dbReference type="PANTHER" id="PTHR21237">
    <property type="entry name" value="GRPE PROTEIN"/>
    <property type="match status" value="1"/>
</dbReference>
<comment type="subcellular location">
    <subcellularLocation>
        <location evidence="1 10">Cytoplasm</location>
    </subcellularLocation>
</comment>
<dbReference type="InterPro" id="IPR009012">
    <property type="entry name" value="GrpE_head"/>
</dbReference>
<dbReference type="EMBL" id="LR590481">
    <property type="protein sequence ID" value="VTQ90695.1"/>
    <property type="molecule type" value="Genomic_DNA"/>
</dbReference>
<keyword evidence="6 10" id="KW-0143">Chaperone</keyword>
<evidence type="ECO:0000256" key="12">
    <source>
        <dbReference type="RuleBase" id="RU004478"/>
    </source>
</evidence>
<dbReference type="HAMAP" id="MF_01151">
    <property type="entry name" value="GrpE"/>
    <property type="match status" value="1"/>
</dbReference>
<dbReference type="RefSeq" id="WP_243117958.1">
    <property type="nucleotide sequence ID" value="NZ_CBCRUQ010000005.1"/>
</dbReference>
<evidence type="ECO:0000256" key="11">
    <source>
        <dbReference type="RuleBase" id="RU000639"/>
    </source>
</evidence>
<evidence type="ECO:0000256" key="1">
    <source>
        <dbReference type="ARBA" id="ARBA00004496"/>
    </source>
</evidence>
<evidence type="ECO:0000256" key="8">
    <source>
        <dbReference type="ARBA" id="ARBA00072274"/>
    </source>
</evidence>
<evidence type="ECO:0000256" key="9">
    <source>
        <dbReference type="ARBA" id="ARBA00076414"/>
    </source>
</evidence>
<evidence type="ECO:0000256" key="6">
    <source>
        <dbReference type="ARBA" id="ARBA00023186"/>
    </source>
</evidence>
<dbReference type="CDD" id="cd00446">
    <property type="entry name" value="GrpE"/>
    <property type="match status" value="1"/>
</dbReference>
<organism evidence="14 15">
    <name type="scientific">Hathewaya histolytica</name>
    <name type="common">Clostridium histolyticum</name>
    <dbReference type="NCBI Taxonomy" id="1498"/>
    <lineage>
        <taxon>Bacteria</taxon>
        <taxon>Bacillati</taxon>
        <taxon>Bacillota</taxon>
        <taxon>Clostridia</taxon>
        <taxon>Eubacteriales</taxon>
        <taxon>Clostridiaceae</taxon>
        <taxon>Hathewaya</taxon>
    </lineage>
</organism>
<evidence type="ECO:0000256" key="2">
    <source>
        <dbReference type="ARBA" id="ARBA00009054"/>
    </source>
</evidence>
<dbReference type="GO" id="GO:0051082">
    <property type="term" value="F:unfolded protein binding"/>
    <property type="evidence" value="ECO:0007669"/>
    <property type="project" value="TreeGrafter"/>
</dbReference>
<comment type="subunit">
    <text evidence="3 10">Homodimer.</text>
</comment>
<evidence type="ECO:0000256" key="4">
    <source>
        <dbReference type="ARBA" id="ARBA00022490"/>
    </source>
</evidence>
<accession>A0A4U9RFQ9</accession>
<gene>
    <name evidence="10 14" type="primary">grpE</name>
    <name evidence="14" type="ORF">NCTC503_01653</name>
</gene>
<dbReference type="GO" id="GO:0006457">
    <property type="term" value="P:protein folding"/>
    <property type="evidence" value="ECO:0007669"/>
    <property type="project" value="InterPro"/>
</dbReference>
<dbReference type="Proteomes" id="UP000308489">
    <property type="component" value="Chromosome 1"/>
</dbReference>
<evidence type="ECO:0000256" key="3">
    <source>
        <dbReference type="ARBA" id="ARBA00011738"/>
    </source>
</evidence>
<comment type="function">
    <text evidence="7 10 11">Participates actively in the response to hyperosmotic and heat shock by preventing the aggregation of stress-denatured proteins, in association with DnaK and GrpE. It is the nucleotide exchange factor for DnaK and may function as a thermosensor. Unfolded proteins bind initially to DnaJ; upon interaction with the DnaJ-bound protein, DnaK hydrolyzes its bound ATP, resulting in the formation of a stable complex. GrpE releases ADP from DnaK; ATP binding to DnaK triggers the release of the substrate protein, thus completing the reaction cycle. Several rounds of ATP-dependent interactions between DnaJ, DnaK and GrpE are required for fully efficient folding.</text>
</comment>
<dbReference type="InterPro" id="IPR013805">
    <property type="entry name" value="GrpE_CC"/>
</dbReference>
<name>A0A4U9RFQ9_HATHI</name>
<proteinExistence type="inferred from homology"/>
<keyword evidence="13" id="KW-0175">Coiled coil</keyword>
<dbReference type="NCBIfam" id="NF010757">
    <property type="entry name" value="PRK14160.1"/>
    <property type="match status" value="1"/>
</dbReference>
<keyword evidence="5 10" id="KW-0346">Stress response</keyword>
<dbReference type="PROSITE" id="PS01071">
    <property type="entry name" value="GRPE"/>
    <property type="match status" value="1"/>
</dbReference>
<dbReference type="KEGG" id="hhw:NCTC503_01653"/>
<dbReference type="FunFam" id="2.30.22.10:FF:000001">
    <property type="entry name" value="Protein GrpE"/>
    <property type="match status" value="1"/>
</dbReference>
<evidence type="ECO:0000313" key="15">
    <source>
        <dbReference type="Proteomes" id="UP000308489"/>
    </source>
</evidence>
<evidence type="ECO:0000256" key="7">
    <source>
        <dbReference type="ARBA" id="ARBA00053401"/>
    </source>
</evidence>
<dbReference type="GO" id="GO:0000774">
    <property type="term" value="F:adenyl-nucleotide exchange factor activity"/>
    <property type="evidence" value="ECO:0007669"/>
    <property type="project" value="InterPro"/>
</dbReference>
<dbReference type="GO" id="GO:0005737">
    <property type="term" value="C:cytoplasm"/>
    <property type="evidence" value="ECO:0007669"/>
    <property type="project" value="UniProtKB-SubCell"/>
</dbReference>
<dbReference type="Pfam" id="PF01025">
    <property type="entry name" value="GrpE"/>
    <property type="match status" value="1"/>
</dbReference>
<feature type="coiled-coil region" evidence="13">
    <location>
        <begin position="36"/>
        <end position="96"/>
    </location>
</feature>
<comment type="similarity">
    <text evidence="2 10 12">Belongs to the GrpE family.</text>
</comment>
<evidence type="ECO:0000256" key="13">
    <source>
        <dbReference type="SAM" id="Coils"/>
    </source>
</evidence>
<dbReference type="GO" id="GO:0042803">
    <property type="term" value="F:protein homodimerization activity"/>
    <property type="evidence" value="ECO:0007669"/>
    <property type="project" value="InterPro"/>
</dbReference>
<sequence>MVINNADENINKESVDLDEHIESEECCSNCETQCECDKEEAKTEQSKEELLEKELEELRVEHSKLKDENKFTANRLKVVEDKYSSLFNEYENYRKRTAKEKENIFNDSCGDVLKEFLPVLDNLERAIDAGGSLEELKIGVEMTLKGFKAAFEKLSVEEISTNEGFDPNYHNAVMHVEDKEYGQNQIVEVFQKGYKREEKVIRHSMVKVAN</sequence>
<evidence type="ECO:0000256" key="10">
    <source>
        <dbReference type="HAMAP-Rule" id="MF_01151"/>
    </source>
</evidence>
<dbReference type="PRINTS" id="PR00773">
    <property type="entry name" value="GRPEPROTEIN"/>
</dbReference>
<evidence type="ECO:0000313" key="14">
    <source>
        <dbReference type="EMBL" id="VTQ90695.1"/>
    </source>
</evidence>
<keyword evidence="15" id="KW-1185">Reference proteome</keyword>
<dbReference type="Gene3D" id="2.30.22.10">
    <property type="entry name" value="Head domain of nucleotide exchange factor GrpE"/>
    <property type="match status" value="1"/>
</dbReference>
<keyword evidence="4 10" id="KW-0963">Cytoplasm</keyword>
<protein>
    <recommendedName>
        <fullName evidence="8 10">Protein GrpE</fullName>
    </recommendedName>
    <alternativeName>
        <fullName evidence="9 10">HSP-70 cofactor</fullName>
    </alternativeName>
</protein>
<dbReference type="Gene3D" id="3.90.20.20">
    <property type="match status" value="1"/>
</dbReference>
<dbReference type="SUPFAM" id="SSF51064">
    <property type="entry name" value="Head domain of nucleotide exchange factor GrpE"/>
    <property type="match status" value="1"/>
</dbReference>
<dbReference type="InterPro" id="IPR000740">
    <property type="entry name" value="GrpE"/>
</dbReference>